<evidence type="ECO:0000313" key="5">
    <source>
        <dbReference type="Proteomes" id="UP000285777"/>
    </source>
</evidence>
<dbReference type="PANTHER" id="PTHR48106">
    <property type="entry name" value="QUINONE OXIDOREDUCTASE PIG3-RELATED"/>
    <property type="match status" value="1"/>
</dbReference>
<proteinExistence type="predicted"/>
<dbReference type="GO" id="GO:0035925">
    <property type="term" value="F:mRNA 3'-UTR AU-rich region binding"/>
    <property type="evidence" value="ECO:0007669"/>
    <property type="project" value="TreeGrafter"/>
</dbReference>
<dbReference type="InterPro" id="IPR020843">
    <property type="entry name" value="ER"/>
</dbReference>
<dbReference type="Pfam" id="PF00107">
    <property type="entry name" value="ADH_zinc_N"/>
    <property type="match status" value="1"/>
</dbReference>
<dbReference type="Proteomes" id="UP000285777">
    <property type="component" value="Unassembled WGS sequence"/>
</dbReference>
<name>A0A415BRN8_PHOVU</name>
<dbReference type="GO" id="GO:0003960">
    <property type="term" value="F:quinone reductase (NADPH) activity"/>
    <property type="evidence" value="ECO:0007669"/>
    <property type="project" value="InterPro"/>
</dbReference>
<dbReference type="SUPFAM" id="SSF50129">
    <property type="entry name" value="GroES-like"/>
    <property type="match status" value="1"/>
</dbReference>
<dbReference type="GO" id="GO:0005829">
    <property type="term" value="C:cytosol"/>
    <property type="evidence" value="ECO:0007669"/>
    <property type="project" value="TreeGrafter"/>
</dbReference>
<organism evidence="4 5">
    <name type="scientific">Phocaeicola vulgatus</name>
    <name type="common">Bacteroides vulgatus</name>
    <dbReference type="NCBI Taxonomy" id="821"/>
    <lineage>
        <taxon>Bacteria</taxon>
        <taxon>Pseudomonadati</taxon>
        <taxon>Bacteroidota</taxon>
        <taxon>Bacteroidia</taxon>
        <taxon>Bacteroidales</taxon>
        <taxon>Bacteroidaceae</taxon>
        <taxon>Phocaeicola</taxon>
    </lineage>
</organism>
<evidence type="ECO:0000313" key="4">
    <source>
        <dbReference type="EMBL" id="RHI91029.1"/>
    </source>
</evidence>
<sequence length="328" mass="36082">MKRIVVREHGAPGVMKLEEVELGHPGPNEIKVRNHAIGVNYTDVYTRQGNETYLSKKNEEIEPFTPGKEGAGIVLEVGESVKRFKPGDRVVYVQSFGAYGEYHIVKESRTLPLPESLSFEIAASNTLRGLTAHFLMHYTYPVRKGEIVLVHAATGGVGSILTQWIKSKGATVIGTVDSDDKKETARQLGADFVINTLTEDVAAKVSEYTDGKKCHVVFDGLGKAVAEASLNSLRRFGYYVNYGMVTGSIHLDLWDLAVYGSLYATFGDLKHHEDDYDKLSSMAKDYFTAITDGTIHIEPPVQLSLAEAPKAHELLESNKRIGTVILVP</sequence>
<dbReference type="EMBL" id="QRLF01000016">
    <property type="protein sequence ID" value="RHI91029.1"/>
    <property type="molecule type" value="Genomic_DNA"/>
</dbReference>
<dbReference type="CDD" id="cd05286">
    <property type="entry name" value="QOR2"/>
    <property type="match status" value="1"/>
</dbReference>
<feature type="domain" description="Enoyl reductase (ER)" evidence="3">
    <location>
        <begin position="10"/>
        <end position="326"/>
    </location>
</feature>
<dbReference type="Gene3D" id="3.40.50.720">
    <property type="entry name" value="NAD(P)-binding Rossmann-like Domain"/>
    <property type="match status" value="1"/>
</dbReference>
<evidence type="ECO:0000256" key="1">
    <source>
        <dbReference type="ARBA" id="ARBA00022857"/>
    </source>
</evidence>
<reference evidence="4 5" key="1">
    <citation type="submission" date="2018-08" db="EMBL/GenBank/DDBJ databases">
        <title>A genome reference for cultivated species of the human gut microbiota.</title>
        <authorList>
            <person name="Zou Y."/>
            <person name="Xue W."/>
            <person name="Luo G."/>
        </authorList>
    </citation>
    <scope>NUCLEOTIDE SEQUENCE [LARGE SCALE GENOMIC DNA]</scope>
    <source>
        <strain evidence="4 5">AM13-21</strain>
    </source>
</reference>
<dbReference type="GO" id="GO:0070402">
    <property type="term" value="F:NADPH binding"/>
    <property type="evidence" value="ECO:0007669"/>
    <property type="project" value="TreeGrafter"/>
</dbReference>
<comment type="caution">
    <text evidence="4">The sequence shown here is derived from an EMBL/GenBank/DDBJ whole genome shotgun (WGS) entry which is preliminary data.</text>
</comment>
<dbReference type="SUPFAM" id="SSF51735">
    <property type="entry name" value="NAD(P)-binding Rossmann-fold domains"/>
    <property type="match status" value="1"/>
</dbReference>
<dbReference type="PANTHER" id="PTHR48106:SF13">
    <property type="entry name" value="QUINONE OXIDOREDUCTASE-RELATED"/>
    <property type="match status" value="1"/>
</dbReference>
<gene>
    <name evidence="4" type="ORF">DW150_10815</name>
</gene>
<accession>A0A415BRN8</accession>
<dbReference type="InterPro" id="IPR011032">
    <property type="entry name" value="GroES-like_sf"/>
</dbReference>
<keyword evidence="1" id="KW-0521">NADP</keyword>
<evidence type="ECO:0000256" key="2">
    <source>
        <dbReference type="ARBA" id="ARBA00023002"/>
    </source>
</evidence>
<dbReference type="AlphaFoldDB" id="A0A415BRN8"/>
<dbReference type="Gene3D" id="3.90.180.10">
    <property type="entry name" value="Medium-chain alcohol dehydrogenases, catalytic domain"/>
    <property type="match status" value="1"/>
</dbReference>
<dbReference type="Pfam" id="PF08240">
    <property type="entry name" value="ADH_N"/>
    <property type="match status" value="1"/>
</dbReference>
<protein>
    <submittedName>
        <fullName evidence="4">Quinone oxidoreductase</fullName>
    </submittedName>
</protein>
<dbReference type="RefSeq" id="WP_118290975.1">
    <property type="nucleotide sequence ID" value="NZ_QRLF01000016.1"/>
</dbReference>
<dbReference type="InterPro" id="IPR047618">
    <property type="entry name" value="QOR-like"/>
</dbReference>
<dbReference type="InterPro" id="IPR013149">
    <property type="entry name" value="ADH-like_C"/>
</dbReference>
<dbReference type="SMART" id="SM00829">
    <property type="entry name" value="PKS_ER"/>
    <property type="match status" value="1"/>
</dbReference>
<dbReference type="InterPro" id="IPR036291">
    <property type="entry name" value="NAD(P)-bd_dom_sf"/>
</dbReference>
<keyword evidence="2" id="KW-0560">Oxidoreductase</keyword>
<dbReference type="InterPro" id="IPR013154">
    <property type="entry name" value="ADH-like_N"/>
</dbReference>
<evidence type="ECO:0000259" key="3">
    <source>
        <dbReference type="SMART" id="SM00829"/>
    </source>
</evidence>